<keyword evidence="1" id="KW-0472">Membrane</keyword>
<protein>
    <submittedName>
        <fullName evidence="2">Uncharacterized protein</fullName>
    </submittedName>
</protein>
<comment type="caution">
    <text evidence="2">The sequence shown here is derived from an EMBL/GenBank/DDBJ whole genome shotgun (WGS) entry which is preliminary data.</text>
</comment>
<reference evidence="2 3" key="1">
    <citation type="submission" date="2023-09" db="EMBL/GenBank/DDBJ databases">
        <title>Whole genome shotgun sequencing (WGS) of Bosea sp. ZW T0_25, isolated from stored onions (Allium cepa).</title>
        <authorList>
            <person name="Stoll D.A."/>
            <person name="Huch M."/>
        </authorList>
    </citation>
    <scope>NUCLEOTIDE SEQUENCE [LARGE SCALE GENOMIC DNA]</scope>
    <source>
        <strain evidence="2 3">ZW T0_25</strain>
    </source>
</reference>
<feature type="transmembrane region" description="Helical" evidence="1">
    <location>
        <begin position="319"/>
        <end position="342"/>
    </location>
</feature>
<keyword evidence="3" id="KW-1185">Reference proteome</keyword>
<evidence type="ECO:0000256" key="1">
    <source>
        <dbReference type="SAM" id="Phobius"/>
    </source>
</evidence>
<gene>
    <name evidence="2" type="ORF">RKE40_16320</name>
</gene>
<name>A0ABU3S9P4_9HYPH</name>
<organism evidence="2 3">
    <name type="scientific">Bosea rubneri</name>
    <dbReference type="NCBI Taxonomy" id="3075434"/>
    <lineage>
        <taxon>Bacteria</taxon>
        <taxon>Pseudomonadati</taxon>
        <taxon>Pseudomonadota</taxon>
        <taxon>Alphaproteobacteria</taxon>
        <taxon>Hyphomicrobiales</taxon>
        <taxon>Boseaceae</taxon>
        <taxon>Bosea</taxon>
    </lineage>
</organism>
<evidence type="ECO:0000313" key="2">
    <source>
        <dbReference type="EMBL" id="MDU0341464.1"/>
    </source>
</evidence>
<dbReference type="RefSeq" id="WP_316019283.1">
    <property type="nucleotide sequence ID" value="NZ_JAWDID010000024.1"/>
</dbReference>
<evidence type="ECO:0000313" key="3">
    <source>
        <dbReference type="Proteomes" id="UP001254257"/>
    </source>
</evidence>
<proteinExistence type="predicted"/>
<keyword evidence="1" id="KW-1133">Transmembrane helix</keyword>
<keyword evidence="1" id="KW-0812">Transmembrane</keyword>
<dbReference type="Proteomes" id="UP001254257">
    <property type="component" value="Unassembled WGS sequence"/>
</dbReference>
<accession>A0ABU3S9P4</accession>
<sequence>MKRVGLALLLALGLGGAGGLVAPPALRLWELHAAADDPVALSRLRLDQALDAARVATGIEEAITAGDIELADSFISLATDRDIAVAPEQLRRLQALRDGAWLRTASDFGHGFVAGARDSDAAFAGALASDVTGFGDLRDLALEGRKLLGGQGADETILALSAVGLAVSAATWVSMGGGLPARGGLSAVKAAGKAKLLSPALTASLGRAAAGALDRPALAASLGAAARLDLAAAKVAAGGIVRPAALARFTALGQDAGVLYARTGQRGLRQVLAVAEDAGDIGKAARLGAAKPSTLRATLKVLGRSALALGAFSLSAASWMLALLGYVLVLAMAAQRFGWWLGRLGRRRRQERAARKRASGLRWNPPLPAAA</sequence>
<dbReference type="EMBL" id="JAWDID010000024">
    <property type="protein sequence ID" value="MDU0341464.1"/>
    <property type="molecule type" value="Genomic_DNA"/>
</dbReference>